<dbReference type="PANTHER" id="PTHR36483">
    <property type="entry name" value="OS02G0130700 PROTEIN"/>
    <property type="match status" value="1"/>
</dbReference>
<protein>
    <submittedName>
        <fullName evidence="1">Uncharacterized protein</fullName>
    </submittedName>
</protein>
<dbReference type="AlphaFoldDB" id="N1QRU6"/>
<reference evidence="1" key="1">
    <citation type="submission" date="2015-06" db="UniProtKB">
        <authorList>
            <consortium name="EnsemblPlants"/>
        </authorList>
    </citation>
    <scope>IDENTIFICATION</scope>
</reference>
<dbReference type="PANTHER" id="PTHR36483:SF2">
    <property type="entry name" value="ACIDIC PROTEIN"/>
    <property type="match status" value="1"/>
</dbReference>
<dbReference type="EnsemblPlants" id="EMT03231">
    <property type="protein sequence ID" value="EMT03231"/>
    <property type="gene ID" value="F775_13966"/>
</dbReference>
<accession>N1QRU6</accession>
<name>N1QRU6_AEGTA</name>
<proteinExistence type="predicted"/>
<sequence>MEGAKRAAAVAALCMLILLTLAKPSHQQLSDAVCECYRQCYSGCKDITWPRVCKVECAGGCGGANGYDKVGSCMIACSMDPVCGLSTAPLGKKDHLFSCSDETCACVVVL</sequence>
<evidence type="ECO:0000313" key="1">
    <source>
        <dbReference type="EnsemblPlants" id="EMT03231"/>
    </source>
</evidence>
<organism evidence="1">
    <name type="scientific">Aegilops tauschii</name>
    <name type="common">Tausch's goatgrass</name>
    <name type="synonym">Aegilops squarrosa</name>
    <dbReference type="NCBI Taxonomy" id="37682"/>
    <lineage>
        <taxon>Eukaryota</taxon>
        <taxon>Viridiplantae</taxon>
        <taxon>Streptophyta</taxon>
        <taxon>Embryophyta</taxon>
        <taxon>Tracheophyta</taxon>
        <taxon>Spermatophyta</taxon>
        <taxon>Magnoliopsida</taxon>
        <taxon>Liliopsida</taxon>
        <taxon>Poales</taxon>
        <taxon>Poaceae</taxon>
        <taxon>BOP clade</taxon>
        <taxon>Pooideae</taxon>
        <taxon>Triticodae</taxon>
        <taxon>Triticeae</taxon>
        <taxon>Triticinae</taxon>
        <taxon>Aegilops</taxon>
    </lineage>
</organism>